<protein>
    <recommendedName>
        <fullName evidence="5">Sulfotransferase domain-containing protein</fullName>
    </recommendedName>
</protein>
<feature type="signal peptide" evidence="4">
    <location>
        <begin position="1"/>
        <end position="26"/>
    </location>
</feature>
<sequence>MNALALWRAALLFAFNFALLPRGCLNGSLCHVVRRGKRGRVVTELSRTGFCAPARCPDDHAATAVTRIAARQGLTLEALPPRSEIEMRNVRPLARWEDVKLDFLIAGFARSGTHSVRGNLLRHPEVRIAEDELTFNWGYLPLSSQVRSYASNFRDELFENANFSDASWGRVPVRHLWGGKGEGVALSPRVLRLASRIPGLRLIVMVREPVEWLESLYNLRRFECLRDERCGDIPSLEDVVLKGAHFEDVNVKDAHLASALDSVVAHFPPSQGRLLLVEFELLKTRPREAFDRICAFLGISAFPHDFEIRKYATEDRDRYGNLGPRATLCTKELNPALEALRERLARSNEHARLARLIAEAGSPWVSRRILLNQSHCK</sequence>
<dbReference type="AlphaFoldDB" id="A0A813DDB6"/>
<dbReference type="InterPro" id="IPR000863">
    <property type="entry name" value="Sulfotransferase_dom"/>
</dbReference>
<feature type="binding site" evidence="3">
    <location>
        <position position="215"/>
    </location>
    <ligand>
        <name>3'-phosphoadenylyl sulfate</name>
        <dbReference type="ChEBI" id="CHEBI:58339"/>
    </ligand>
</feature>
<keyword evidence="2" id="KW-0325">Glycoprotein</keyword>
<dbReference type="EMBL" id="CAJNNV010000937">
    <property type="protein sequence ID" value="CAE8583929.1"/>
    <property type="molecule type" value="Genomic_DNA"/>
</dbReference>
<dbReference type="Gene3D" id="3.40.50.300">
    <property type="entry name" value="P-loop containing nucleotide triphosphate hydrolases"/>
    <property type="match status" value="1"/>
</dbReference>
<accession>A0A813DDB6</accession>
<dbReference type="Proteomes" id="UP000654075">
    <property type="component" value="Unassembled WGS sequence"/>
</dbReference>
<dbReference type="OrthoDB" id="430977at2759"/>
<organism evidence="6 7">
    <name type="scientific">Polarella glacialis</name>
    <name type="common">Dinoflagellate</name>
    <dbReference type="NCBI Taxonomy" id="89957"/>
    <lineage>
        <taxon>Eukaryota</taxon>
        <taxon>Sar</taxon>
        <taxon>Alveolata</taxon>
        <taxon>Dinophyceae</taxon>
        <taxon>Suessiales</taxon>
        <taxon>Suessiaceae</taxon>
        <taxon>Polarella</taxon>
    </lineage>
</organism>
<dbReference type="SUPFAM" id="SSF52540">
    <property type="entry name" value="P-loop containing nucleoside triphosphate hydrolases"/>
    <property type="match status" value="1"/>
</dbReference>
<evidence type="ECO:0000256" key="1">
    <source>
        <dbReference type="ARBA" id="ARBA00022679"/>
    </source>
</evidence>
<evidence type="ECO:0000313" key="7">
    <source>
        <dbReference type="Proteomes" id="UP000654075"/>
    </source>
</evidence>
<comment type="caution">
    <text evidence="6">The sequence shown here is derived from an EMBL/GenBank/DDBJ whole genome shotgun (WGS) entry which is preliminary data.</text>
</comment>
<evidence type="ECO:0000256" key="3">
    <source>
        <dbReference type="PIRSR" id="PIRSR637359-2"/>
    </source>
</evidence>
<dbReference type="GO" id="GO:0008146">
    <property type="term" value="F:sulfotransferase activity"/>
    <property type="evidence" value="ECO:0007669"/>
    <property type="project" value="InterPro"/>
</dbReference>
<dbReference type="Pfam" id="PF00685">
    <property type="entry name" value="Sulfotransfer_1"/>
    <property type="match status" value="1"/>
</dbReference>
<proteinExistence type="predicted"/>
<keyword evidence="4" id="KW-0732">Signal</keyword>
<evidence type="ECO:0000313" key="6">
    <source>
        <dbReference type="EMBL" id="CAE8583929.1"/>
    </source>
</evidence>
<dbReference type="InterPro" id="IPR037359">
    <property type="entry name" value="NST/OST"/>
</dbReference>
<gene>
    <name evidence="6" type="ORF">PGLA1383_LOCUS2875</name>
</gene>
<feature type="chain" id="PRO_5032380339" description="Sulfotransferase domain-containing protein" evidence="4">
    <location>
        <begin position="27"/>
        <end position="377"/>
    </location>
</feature>
<evidence type="ECO:0000259" key="5">
    <source>
        <dbReference type="Pfam" id="PF00685"/>
    </source>
</evidence>
<name>A0A813DDB6_POLGL</name>
<keyword evidence="7" id="KW-1185">Reference proteome</keyword>
<dbReference type="PANTHER" id="PTHR10605">
    <property type="entry name" value="HEPARAN SULFATE SULFOTRANSFERASE"/>
    <property type="match status" value="1"/>
</dbReference>
<dbReference type="PANTHER" id="PTHR10605:SF56">
    <property type="entry name" value="BIFUNCTIONAL HEPARAN SULFATE N-DEACETYLASE_N-SULFOTRANSFERASE"/>
    <property type="match status" value="1"/>
</dbReference>
<evidence type="ECO:0000256" key="4">
    <source>
        <dbReference type="SAM" id="SignalP"/>
    </source>
</evidence>
<feature type="binding site" evidence="3">
    <location>
        <position position="207"/>
    </location>
    <ligand>
        <name>3'-phosphoadenylyl sulfate</name>
        <dbReference type="ChEBI" id="CHEBI:58339"/>
    </ligand>
</feature>
<reference evidence="6" key="1">
    <citation type="submission" date="2021-02" db="EMBL/GenBank/DDBJ databases">
        <authorList>
            <person name="Dougan E. K."/>
            <person name="Rhodes N."/>
            <person name="Thang M."/>
            <person name="Chan C."/>
        </authorList>
    </citation>
    <scope>NUCLEOTIDE SEQUENCE</scope>
</reference>
<dbReference type="InterPro" id="IPR027417">
    <property type="entry name" value="P-loop_NTPase"/>
</dbReference>
<feature type="domain" description="Sulfotransferase" evidence="5">
    <location>
        <begin position="102"/>
        <end position="301"/>
    </location>
</feature>
<evidence type="ECO:0000256" key="2">
    <source>
        <dbReference type="ARBA" id="ARBA00023180"/>
    </source>
</evidence>
<keyword evidence="1" id="KW-0808">Transferase</keyword>